<accession>A0A9X0LB91</accession>
<evidence type="ECO:0000313" key="3">
    <source>
        <dbReference type="EMBL" id="KUJ43810.1"/>
    </source>
</evidence>
<protein>
    <recommendedName>
        <fullName evidence="2">DUF6884 domain-containing protein</fullName>
    </recommendedName>
</protein>
<comment type="caution">
    <text evidence="3">The sequence shown here is derived from an EMBL/GenBank/DDBJ whole genome shotgun (WGS) entry which is preliminary data.</text>
</comment>
<organism evidence="3 4">
    <name type="scientific">Micromonospora maris</name>
    <dbReference type="NCBI Taxonomy" id="1003110"/>
    <lineage>
        <taxon>Bacteria</taxon>
        <taxon>Bacillati</taxon>
        <taxon>Actinomycetota</taxon>
        <taxon>Actinomycetes</taxon>
        <taxon>Micromonosporales</taxon>
        <taxon>Micromonosporaceae</taxon>
        <taxon>Micromonospora</taxon>
    </lineage>
</organism>
<dbReference type="EMBL" id="LMWI01000002">
    <property type="protein sequence ID" value="KUJ43810.1"/>
    <property type="molecule type" value="Genomic_DNA"/>
</dbReference>
<dbReference type="AlphaFoldDB" id="A0A9X0LB91"/>
<feature type="compositionally biased region" description="Pro residues" evidence="1">
    <location>
        <begin position="113"/>
        <end position="127"/>
    </location>
</feature>
<evidence type="ECO:0000313" key="4">
    <source>
        <dbReference type="Proteomes" id="UP000053246"/>
    </source>
</evidence>
<dbReference type="Pfam" id="PF21818">
    <property type="entry name" value="DUF6884"/>
    <property type="match status" value="1"/>
</dbReference>
<keyword evidence="4" id="KW-1185">Reference proteome</keyword>
<dbReference type="InterPro" id="IPR049251">
    <property type="entry name" value="DUF6884"/>
</dbReference>
<gene>
    <name evidence="3" type="ORF">ADL17_11085</name>
</gene>
<proteinExistence type="predicted"/>
<evidence type="ECO:0000259" key="2">
    <source>
        <dbReference type="Pfam" id="PF21818"/>
    </source>
</evidence>
<dbReference type="Proteomes" id="UP000053246">
    <property type="component" value="Unassembled WGS sequence"/>
</dbReference>
<feature type="domain" description="DUF6884" evidence="2">
    <location>
        <begin position="2"/>
        <end position="111"/>
    </location>
</feature>
<reference evidence="3 4" key="1">
    <citation type="submission" date="2015-10" db="EMBL/GenBank/DDBJ databases">
        <authorList>
            <person name="Ju K.-S."/>
            <person name="Doroghazi J.R."/>
            <person name="Metcalf W.W."/>
        </authorList>
    </citation>
    <scope>NUCLEOTIDE SEQUENCE [LARGE SCALE GENOMIC DNA]</scope>
    <source>
        <strain evidence="3 4">NRRL B-24793</strain>
    </source>
</reference>
<feature type="region of interest" description="Disordered" evidence="1">
    <location>
        <begin position="110"/>
        <end position="143"/>
    </location>
</feature>
<name>A0A9X0LB91_9ACTN</name>
<evidence type="ECO:0000256" key="1">
    <source>
        <dbReference type="SAM" id="MobiDB-lite"/>
    </source>
</evidence>
<sequence length="260" mass="29017">MFIRRRAYAERHARRYYILSAEHGLVLPETVLAPYDTALAEQSKDYRRVWGQWVAAKLMRAESKVRDRVVEIHAGDEYAQAIVLLLTQAGATVRRPLAGLPLGEQLAWYDRQPQPPAPEQPVAPTKPPETIRPLAPTGTPAPVRPDARAVVTALLKYGREHQAERAGTPPRFTPHPEANTLILTDPFAFLLTVIFDQGIPAERAWKAPYDLRQRLGHLDPARLVAEPEQVRAAVAQPTALHRFINNMPGWLVAAAILVVN</sequence>